<organism evidence="3 4">
    <name type="scientific">Vibrio paracholerae</name>
    <dbReference type="NCBI Taxonomy" id="650003"/>
    <lineage>
        <taxon>Bacteria</taxon>
        <taxon>Pseudomonadati</taxon>
        <taxon>Pseudomonadota</taxon>
        <taxon>Gammaproteobacteria</taxon>
        <taxon>Vibrionales</taxon>
        <taxon>Vibrionaceae</taxon>
        <taxon>Vibrio</taxon>
    </lineage>
</organism>
<comment type="caution">
    <text evidence="3">The sequence shown here is derived from an EMBL/GenBank/DDBJ whole genome shotgun (WGS) entry which is preliminary data.</text>
</comment>
<dbReference type="AlphaFoldDB" id="A0ABD7FUA1"/>
<evidence type="ECO:0000256" key="1">
    <source>
        <dbReference type="SAM" id="MobiDB-lite"/>
    </source>
</evidence>
<protein>
    <submittedName>
        <fullName evidence="3">DUF2897 domain-containing protein</fullName>
    </submittedName>
</protein>
<dbReference type="RefSeq" id="WP_113610761.1">
    <property type="nucleotide sequence ID" value="NZ_CAWQMY010000134.1"/>
</dbReference>
<sequence length="72" mass="8303">MEFLLNPWVISFIVIAVMVGNLAALKHLSNIRLKKLDKNSDLEKLIELDKKLHPATREDSQTDTDNERQDKT</sequence>
<gene>
    <name evidence="3" type="ORF">DLR72_11125</name>
</gene>
<keyword evidence="2" id="KW-0472">Membrane</keyword>
<name>A0ABD7FUA1_9VIBR</name>
<evidence type="ECO:0000313" key="4">
    <source>
        <dbReference type="Proteomes" id="UP000252199"/>
    </source>
</evidence>
<keyword evidence="2" id="KW-0812">Transmembrane</keyword>
<proteinExistence type="predicted"/>
<dbReference type="Proteomes" id="UP000252199">
    <property type="component" value="Unassembled WGS sequence"/>
</dbReference>
<dbReference type="EMBL" id="QKKU01000068">
    <property type="protein sequence ID" value="RBM66748.1"/>
    <property type="molecule type" value="Genomic_DNA"/>
</dbReference>
<feature type="region of interest" description="Disordered" evidence="1">
    <location>
        <begin position="53"/>
        <end position="72"/>
    </location>
</feature>
<feature type="transmembrane region" description="Helical" evidence="2">
    <location>
        <begin position="6"/>
        <end position="25"/>
    </location>
</feature>
<evidence type="ECO:0000256" key="2">
    <source>
        <dbReference type="SAM" id="Phobius"/>
    </source>
</evidence>
<reference evidence="3 4" key="1">
    <citation type="submission" date="2018-06" db="EMBL/GenBank/DDBJ databases">
        <title>Draft genome sequences of nine Vibrio sp. clinical isolates from across the United States representing the closest known relative of Vibrio cholerae.</title>
        <authorList>
            <person name="Islam M.T."/>
            <person name="Liang K."/>
            <person name="Im M.S."/>
            <person name="Winkjer J."/>
            <person name="Busby S."/>
            <person name="Batra D."/>
            <person name="Rowe L."/>
            <person name="Tarr C.L."/>
            <person name="Boucher Y."/>
        </authorList>
    </citation>
    <scope>NUCLEOTIDE SEQUENCE [LARGE SCALE GENOMIC DNA]</scope>
    <source>
        <strain evidence="3 4">2017V-1110</strain>
    </source>
</reference>
<keyword evidence="2" id="KW-1133">Transmembrane helix</keyword>
<evidence type="ECO:0000313" key="3">
    <source>
        <dbReference type="EMBL" id="RBM66748.1"/>
    </source>
</evidence>
<accession>A0ABD7FUA1</accession>